<dbReference type="GO" id="GO:0000287">
    <property type="term" value="F:magnesium ion binding"/>
    <property type="evidence" value="ECO:0007669"/>
    <property type="project" value="UniProtKB-UniRule"/>
</dbReference>
<sequence>MKNRKDDHIKLADWQYAQSATDFDAIRFVHHSLPHIDADQVQLNTQLFGQEFPFPFFINAMTGGSEWTKAINEKFATVARETGLMMATGSVSQAIKDPDTADSFQIVRQTNPEGFIIANVGMNHGLSGAKRALEITEADALAIHLNTPQELAMPEGDRHFQAVRDNLQAIVEGVDRPVMVKEVGFGMSRETIEELLSLGVKTVDISGQGGTNFIAIENERRSLKDMDYLTQWGQSTAISLLEAQSLKDEVDIIASGGVKTPLHVALSLALGAKAVGMSGQFLHLVLNHGVQETIDWVEEFKDQVRMLMVLTNSQSLSDLEKTDLIISGHVRDWCQARQMPYQNFSHRSH</sequence>
<evidence type="ECO:0000256" key="9">
    <source>
        <dbReference type="ARBA" id="ARBA00023235"/>
    </source>
</evidence>
<dbReference type="EC" id="5.3.3.2" evidence="11"/>
<dbReference type="GO" id="GO:0016491">
    <property type="term" value="F:oxidoreductase activity"/>
    <property type="evidence" value="ECO:0007669"/>
    <property type="project" value="InterPro"/>
</dbReference>
<evidence type="ECO:0000256" key="6">
    <source>
        <dbReference type="ARBA" id="ARBA00022842"/>
    </source>
</evidence>
<dbReference type="PANTHER" id="PTHR43665">
    <property type="entry name" value="ISOPENTENYL-DIPHOSPHATE DELTA-ISOMERASE"/>
    <property type="match status" value="1"/>
</dbReference>
<dbReference type="CDD" id="cd02811">
    <property type="entry name" value="IDI-2_FMN"/>
    <property type="match status" value="1"/>
</dbReference>
<keyword evidence="6 11" id="KW-0460">Magnesium</keyword>
<comment type="similarity">
    <text evidence="11">Belongs to the IPP isomerase type 2 family.</text>
</comment>
<dbReference type="EMBL" id="CP065662">
    <property type="protein sequence ID" value="QPS02285.1"/>
    <property type="molecule type" value="Genomic_DNA"/>
</dbReference>
<dbReference type="Pfam" id="PF01070">
    <property type="entry name" value="FMN_dh"/>
    <property type="match status" value="2"/>
</dbReference>
<dbReference type="GO" id="GO:0010181">
    <property type="term" value="F:FMN binding"/>
    <property type="evidence" value="ECO:0007669"/>
    <property type="project" value="UniProtKB-UniRule"/>
</dbReference>
<comment type="cofactor">
    <cofactor evidence="1 11">
        <name>FMN</name>
        <dbReference type="ChEBI" id="CHEBI:58210"/>
    </cofactor>
</comment>
<comment type="cofactor">
    <cofactor evidence="11">
        <name>Mg(2+)</name>
        <dbReference type="ChEBI" id="CHEBI:18420"/>
    </cofactor>
</comment>
<dbReference type="HAMAP" id="MF_00354">
    <property type="entry name" value="Idi_2"/>
    <property type="match status" value="1"/>
</dbReference>
<dbReference type="GO" id="GO:0008299">
    <property type="term" value="P:isoprenoid biosynthetic process"/>
    <property type="evidence" value="ECO:0007669"/>
    <property type="project" value="UniProtKB-UniRule"/>
</dbReference>
<feature type="binding site" evidence="11">
    <location>
        <position position="149"/>
    </location>
    <ligand>
        <name>substrate</name>
    </ligand>
</feature>
<feature type="binding site" evidence="11">
    <location>
        <position position="211"/>
    </location>
    <ligand>
        <name>FMN</name>
        <dbReference type="ChEBI" id="CHEBI:58210"/>
    </ligand>
</feature>
<evidence type="ECO:0000313" key="14">
    <source>
        <dbReference type="EMBL" id="QPS02285.1"/>
    </source>
</evidence>
<keyword evidence="4 11" id="KW-0288">FMN</keyword>
<evidence type="ECO:0000256" key="1">
    <source>
        <dbReference type="ARBA" id="ARBA00001917"/>
    </source>
</evidence>
<keyword evidence="7 11" id="KW-0521">NADP</keyword>
<dbReference type="PANTHER" id="PTHR43665:SF1">
    <property type="entry name" value="ISOPENTENYL-DIPHOSPHATE DELTA-ISOMERASE"/>
    <property type="match status" value="1"/>
</dbReference>
<comment type="cofactor">
    <cofactor evidence="11">
        <name>NADPH</name>
        <dbReference type="ChEBI" id="CHEBI:57783"/>
    </cofactor>
</comment>
<keyword evidence="5 11" id="KW-0479">Metal-binding</keyword>
<dbReference type="InterPro" id="IPR000262">
    <property type="entry name" value="FMN-dep_DH"/>
</dbReference>
<feature type="binding site" evidence="11">
    <location>
        <begin position="4"/>
        <end position="5"/>
    </location>
    <ligand>
        <name>substrate</name>
    </ligand>
</feature>
<feature type="binding site" evidence="11">
    <location>
        <position position="119"/>
    </location>
    <ligand>
        <name>FMN</name>
        <dbReference type="ChEBI" id="CHEBI:58210"/>
    </ligand>
</feature>
<feature type="binding site" evidence="11">
    <location>
        <begin position="278"/>
        <end position="279"/>
    </location>
    <ligand>
        <name>FMN</name>
        <dbReference type="ChEBI" id="CHEBI:58210"/>
    </ligand>
</feature>
<organism evidence="14 15">
    <name type="scientific">Aerococcus urinae</name>
    <dbReference type="NCBI Taxonomy" id="1376"/>
    <lineage>
        <taxon>Bacteria</taxon>
        <taxon>Bacillati</taxon>
        <taxon>Bacillota</taxon>
        <taxon>Bacilli</taxon>
        <taxon>Lactobacillales</taxon>
        <taxon>Aerococcaceae</taxon>
        <taxon>Aerococcus</taxon>
    </lineage>
</organism>
<dbReference type="KEGG" id="aun:AWM73_05760"/>
<dbReference type="AlphaFoldDB" id="A0A0X8FEW0"/>
<dbReference type="SUPFAM" id="SSF51395">
    <property type="entry name" value="FMN-linked oxidoreductases"/>
    <property type="match status" value="1"/>
</dbReference>
<dbReference type="GeneID" id="35767463"/>
<feature type="binding site" evidence="11">
    <location>
        <position position="150"/>
    </location>
    <ligand>
        <name>Mg(2+)</name>
        <dbReference type="ChEBI" id="CHEBI:18420"/>
    </ligand>
</feature>
<dbReference type="GO" id="GO:0005737">
    <property type="term" value="C:cytoplasm"/>
    <property type="evidence" value="ECO:0007669"/>
    <property type="project" value="UniProtKB-SubCell"/>
</dbReference>
<evidence type="ECO:0000256" key="7">
    <source>
        <dbReference type="ARBA" id="ARBA00022857"/>
    </source>
</evidence>
<comment type="subcellular location">
    <subcellularLocation>
        <location evidence="11">Cytoplasm</location>
    </subcellularLocation>
</comment>
<name>A0A0X8FEW0_9LACT</name>
<accession>A0A0X8FEW0</accession>
<gene>
    <name evidence="11 13" type="primary">fni</name>
    <name evidence="14" type="ORF">I6G68_04280</name>
    <name evidence="13" type="ORF">ODY43_07390</name>
</gene>
<dbReference type="RefSeq" id="WP_060778483.1">
    <property type="nucleotide sequence ID" value="NZ_CAJHLF010000005.1"/>
</dbReference>
<feature type="binding site" evidence="11">
    <location>
        <begin position="60"/>
        <end position="62"/>
    </location>
    <ligand>
        <name>FMN</name>
        <dbReference type="ChEBI" id="CHEBI:58210"/>
    </ligand>
</feature>
<keyword evidence="9 11" id="KW-0413">Isomerase</keyword>
<keyword evidence="3 11" id="KW-0285">Flavoprotein</keyword>
<evidence type="ECO:0000313" key="13">
    <source>
        <dbReference type="EMBL" id="MCY3053809.1"/>
    </source>
</evidence>
<dbReference type="EMBL" id="JAOTML010000008">
    <property type="protein sequence ID" value="MCY3053809.1"/>
    <property type="molecule type" value="Genomic_DNA"/>
</dbReference>
<comment type="catalytic activity">
    <reaction evidence="11">
        <text>isopentenyl diphosphate = dimethylallyl diphosphate</text>
        <dbReference type="Rhea" id="RHEA:23284"/>
        <dbReference type="ChEBI" id="CHEBI:57623"/>
        <dbReference type="ChEBI" id="CHEBI:128769"/>
        <dbReference type="EC" id="5.3.3.2"/>
    </reaction>
</comment>
<evidence type="ECO:0000313" key="15">
    <source>
        <dbReference type="Proteomes" id="UP000594771"/>
    </source>
</evidence>
<dbReference type="GO" id="GO:0004452">
    <property type="term" value="F:isopentenyl-diphosphate delta-isomerase activity"/>
    <property type="evidence" value="ECO:0007669"/>
    <property type="project" value="UniProtKB-UniRule"/>
</dbReference>
<feature type="binding site" evidence="11">
    <location>
        <position position="90"/>
    </location>
    <ligand>
        <name>FMN</name>
        <dbReference type="ChEBI" id="CHEBI:58210"/>
    </ligand>
</feature>
<dbReference type="InterPro" id="IPR011179">
    <property type="entry name" value="IPdP_isomerase"/>
</dbReference>
<feature type="binding site" evidence="11">
    <location>
        <position position="181"/>
    </location>
    <ligand>
        <name>FMN</name>
        <dbReference type="ChEBI" id="CHEBI:58210"/>
    </ligand>
</feature>
<keyword evidence="16" id="KW-1185">Reference proteome</keyword>
<evidence type="ECO:0000256" key="10">
    <source>
        <dbReference type="ARBA" id="ARBA00025810"/>
    </source>
</evidence>
<keyword evidence="2 11" id="KW-0963">Cytoplasm</keyword>
<evidence type="ECO:0000259" key="12">
    <source>
        <dbReference type="Pfam" id="PF01070"/>
    </source>
</evidence>
<dbReference type="NCBIfam" id="TIGR02151">
    <property type="entry name" value="IPP_isom_2"/>
    <property type="match status" value="1"/>
</dbReference>
<dbReference type="InterPro" id="IPR013785">
    <property type="entry name" value="Aldolase_TIM"/>
</dbReference>
<dbReference type="Proteomes" id="UP001069145">
    <property type="component" value="Unassembled WGS sequence"/>
</dbReference>
<evidence type="ECO:0000256" key="2">
    <source>
        <dbReference type="ARBA" id="ARBA00022490"/>
    </source>
</evidence>
<comment type="caution">
    <text evidence="11">Lacks conserved residue(s) required for the propagation of feature annotation.</text>
</comment>
<reference evidence="14 15" key="1">
    <citation type="submission" date="2020-12" db="EMBL/GenBank/DDBJ databases">
        <title>FDA dAtabase for Regulatory Grade micrObial Sequences (FDA-ARGOS): Supporting development and validation of Infectious Disease Dx tests.</title>
        <authorList>
            <person name="Sproer C."/>
            <person name="Gronow S."/>
            <person name="Severitt S."/>
            <person name="Schroder I."/>
            <person name="Tallon L."/>
            <person name="Sadzewicz L."/>
            <person name="Zhao X."/>
            <person name="Boylan J."/>
            <person name="Ott S."/>
            <person name="Bowen H."/>
            <person name="Vavikolanu K."/>
            <person name="Mehta A."/>
            <person name="Aluvathingal J."/>
            <person name="Nadendla S."/>
            <person name="Lowell S."/>
            <person name="Myers T."/>
            <person name="Yan Y."/>
            <person name="Sichtig H."/>
        </authorList>
    </citation>
    <scope>NUCLEOTIDE SEQUENCE [LARGE SCALE GENOMIC DNA]</scope>
    <source>
        <strain evidence="14 15">FDAARGOS_911</strain>
    </source>
</reference>
<feature type="domain" description="FMN-dependent dehydrogenase" evidence="12">
    <location>
        <begin position="165"/>
        <end position="322"/>
    </location>
</feature>
<evidence type="ECO:0000256" key="4">
    <source>
        <dbReference type="ARBA" id="ARBA00022643"/>
    </source>
</evidence>
<evidence type="ECO:0000256" key="8">
    <source>
        <dbReference type="ARBA" id="ARBA00023229"/>
    </source>
</evidence>
<evidence type="ECO:0000313" key="16">
    <source>
        <dbReference type="Proteomes" id="UP001069145"/>
    </source>
</evidence>
<dbReference type="OrthoDB" id="9795032at2"/>
<dbReference type="PIRSF" id="PIRSF003314">
    <property type="entry name" value="IPP_isomerase"/>
    <property type="match status" value="1"/>
</dbReference>
<feature type="domain" description="FMN-dependent dehydrogenase" evidence="12">
    <location>
        <begin position="14"/>
        <end position="93"/>
    </location>
</feature>
<protein>
    <recommendedName>
        <fullName evidence="11">Isopentenyl-diphosphate delta-isomerase</fullName>
        <shortName evidence="11">IPP isomerase</shortName>
        <ecNumber evidence="11">5.3.3.2</ecNumber>
    </recommendedName>
    <alternativeName>
        <fullName evidence="11">Isopentenyl diphosphate:dimethylallyl diphosphate isomerase</fullName>
    </alternativeName>
    <alternativeName>
        <fullName evidence="11">Isopentenyl pyrophosphate isomerase</fullName>
    </alternativeName>
    <alternativeName>
        <fullName evidence="11">Type 2 isopentenyl diphosphate isomerase</fullName>
        <shortName evidence="11">IDI-2</shortName>
    </alternativeName>
</protein>
<keyword evidence="8 11" id="KW-0414">Isoprene biosynthesis</keyword>
<comment type="subunit">
    <text evidence="10 11">Homooctamer. Dimer of tetramers.</text>
</comment>
<reference evidence="13" key="2">
    <citation type="submission" date="2022-09" db="EMBL/GenBank/DDBJ databases">
        <title>Aerococcus urinae taxonomy study.</title>
        <authorList>
            <person name="Christensen J."/>
            <person name="Senneby E."/>
        </authorList>
    </citation>
    <scope>NUCLEOTIDE SEQUENCE</scope>
    <source>
        <strain evidence="13">NLD-066-U95</strain>
    </source>
</reference>
<proteinExistence type="inferred from homology"/>
<dbReference type="GO" id="GO:0070402">
    <property type="term" value="F:NADPH binding"/>
    <property type="evidence" value="ECO:0007669"/>
    <property type="project" value="UniProtKB-UniRule"/>
</dbReference>
<dbReference type="Proteomes" id="UP000594771">
    <property type="component" value="Chromosome"/>
</dbReference>
<feature type="binding site" evidence="11">
    <location>
        <begin position="257"/>
        <end position="259"/>
    </location>
    <ligand>
        <name>FMN</name>
        <dbReference type="ChEBI" id="CHEBI:58210"/>
    </ligand>
</feature>
<evidence type="ECO:0000256" key="5">
    <source>
        <dbReference type="ARBA" id="ARBA00022723"/>
    </source>
</evidence>
<dbReference type="Gene3D" id="3.20.20.70">
    <property type="entry name" value="Aldolase class I"/>
    <property type="match status" value="1"/>
</dbReference>
<comment type="function">
    <text evidence="11">Involved in the biosynthesis of isoprenoids. Catalyzes the 1,3-allylic rearrangement of the homoallylic substrate isopentenyl (IPP) to its allylic isomer, dimethylallyl diphosphate (DMAPP).</text>
</comment>
<feature type="binding site" evidence="11">
    <location>
        <position position="206"/>
    </location>
    <ligand>
        <name>FMN</name>
        <dbReference type="ChEBI" id="CHEBI:58210"/>
    </ligand>
</feature>
<evidence type="ECO:0000256" key="11">
    <source>
        <dbReference type="HAMAP-Rule" id="MF_00354"/>
    </source>
</evidence>
<evidence type="ECO:0000256" key="3">
    <source>
        <dbReference type="ARBA" id="ARBA00022630"/>
    </source>
</evidence>